<organism evidence="4 5">
    <name type="scientific">Iamia majanohamensis</name>
    <dbReference type="NCBI Taxonomy" id="467976"/>
    <lineage>
        <taxon>Bacteria</taxon>
        <taxon>Bacillati</taxon>
        <taxon>Actinomycetota</taxon>
        <taxon>Acidimicrobiia</taxon>
        <taxon>Acidimicrobiales</taxon>
        <taxon>Iamiaceae</taxon>
        <taxon>Iamia</taxon>
    </lineage>
</organism>
<feature type="signal peptide" evidence="3">
    <location>
        <begin position="1"/>
        <end position="18"/>
    </location>
</feature>
<dbReference type="KEGG" id="ima:PO878_07740"/>
<gene>
    <name evidence="4" type="ORF">PO878_07740</name>
</gene>
<feature type="transmembrane region" description="Helical" evidence="2">
    <location>
        <begin position="185"/>
        <end position="207"/>
    </location>
</feature>
<proteinExistence type="predicted"/>
<feature type="region of interest" description="Disordered" evidence="1">
    <location>
        <begin position="146"/>
        <end position="177"/>
    </location>
</feature>
<evidence type="ECO:0000256" key="1">
    <source>
        <dbReference type="SAM" id="MobiDB-lite"/>
    </source>
</evidence>
<dbReference type="AlphaFoldDB" id="A0AAF0BXE1"/>
<keyword evidence="2" id="KW-0472">Membrane</keyword>
<accession>A0AAF0BXE1</accession>
<evidence type="ECO:0000256" key="3">
    <source>
        <dbReference type="SAM" id="SignalP"/>
    </source>
</evidence>
<dbReference type="Proteomes" id="UP001216390">
    <property type="component" value="Chromosome"/>
</dbReference>
<evidence type="ECO:0000313" key="5">
    <source>
        <dbReference type="Proteomes" id="UP001216390"/>
    </source>
</evidence>
<feature type="compositionally biased region" description="Low complexity" evidence="1">
    <location>
        <begin position="151"/>
        <end position="164"/>
    </location>
</feature>
<sequence>MLLLGCLISTVHAAAASADCGGAMIDHPSGPMDRGASITVTGRAFGTGCYDTGPPPPGEGVLGEPRTSIELLVVQGDTEILVARGSADDDYSFTVDITVPSGLEPGEARIETRADGDLGRPAELIPTLLVTEAPAPPLEPEVAEFGPGGAPAPITTPSTPAEEPGVTSSLPEADRAGAAEDRSGLAVATIVGAALLVVAAAAAALIARRRTS</sequence>
<dbReference type="EMBL" id="CP116942">
    <property type="protein sequence ID" value="WCO68619.1"/>
    <property type="molecule type" value="Genomic_DNA"/>
</dbReference>
<keyword evidence="2" id="KW-0812">Transmembrane</keyword>
<keyword evidence="2" id="KW-1133">Transmembrane helix</keyword>
<reference evidence="4" key="1">
    <citation type="submission" date="2023-01" db="EMBL/GenBank/DDBJ databases">
        <title>The diversity of Class Acidimicrobiia in South China Sea sediment environments and the proposal of Iamia marina sp. nov., a novel species of the genus Iamia.</title>
        <authorList>
            <person name="He Y."/>
            <person name="Tian X."/>
        </authorList>
    </citation>
    <scope>NUCLEOTIDE SEQUENCE</scope>
    <source>
        <strain evidence="4">DSM 19957</strain>
    </source>
</reference>
<evidence type="ECO:0000256" key="2">
    <source>
        <dbReference type="SAM" id="Phobius"/>
    </source>
</evidence>
<feature type="chain" id="PRO_5041956676" evidence="3">
    <location>
        <begin position="19"/>
        <end position="212"/>
    </location>
</feature>
<keyword evidence="5" id="KW-1185">Reference proteome</keyword>
<protein>
    <submittedName>
        <fullName evidence="4">Uncharacterized protein</fullName>
    </submittedName>
</protein>
<name>A0AAF0BXE1_9ACTN</name>
<evidence type="ECO:0000313" key="4">
    <source>
        <dbReference type="EMBL" id="WCO68619.1"/>
    </source>
</evidence>
<keyword evidence="3" id="KW-0732">Signal</keyword>
<dbReference type="RefSeq" id="WP_272738135.1">
    <property type="nucleotide sequence ID" value="NZ_CP116942.1"/>
</dbReference>